<organismHost>
    <name type="scientific">Acanthamoeba polyphaga</name>
    <name type="common">Amoeba</name>
    <dbReference type="NCBI Taxonomy" id="5757"/>
</organismHost>
<sequence>MININNNMKTIIILTIMILTIIIFTRTINGLQLEPVKFMNQKSGLIEIASNNLNLQSLTTSVKNGLIAKSVNLNDNFINSVSNEIYLALGVTNTNVQRMTWQVNIASNVGTMDVFYIEATIGEKFVVINFHTIQITQPMPQLYDVVEKCERTGSRRYGIAGPRARECRYHNVPRSLNTDELTLVTKTLESKVQEAIKIMLQ</sequence>
<feature type="transmembrane region" description="Helical" evidence="1">
    <location>
        <begin position="12"/>
        <end position="31"/>
    </location>
</feature>
<dbReference type="Proteomes" id="UP000201519">
    <property type="component" value="Segment"/>
</dbReference>
<evidence type="ECO:0000256" key="1">
    <source>
        <dbReference type="SAM" id="Phobius"/>
    </source>
</evidence>
<protein>
    <submittedName>
        <fullName evidence="2">Uncharacterized protein</fullName>
    </submittedName>
</protein>
<keyword evidence="3" id="KW-1185">Reference proteome</keyword>
<dbReference type="GeneID" id="9925461"/>
<dbReference type="EMBL" id="HQ336222">
    <property type="protein sequence ID" value="ADO18855.1"/>
    <property type="molecule type" value="Genomic_DNA"/>
</dbReference>
<keyword evidence="1" id="KW-1133">Transmembrane helix</keyword>
<gene>
    <name evidence="2" type="primary">R799</name>
</gene>
<organism evidence="2 3">
    <name type="scientific">Acanthamoeba polyphaga mimivirus</name>
    <name type="common">APMV</name>
    <dbReference type="NCBI Taxonomy" id="212035"/>
    <lineage>
        <taxon>Viruses</taxon>
        <taxon>Varidnaviria</taxon>
        <taxon>Bamfordvirae</taxon>
        <taxon>Nucleocytoviricota</taxon>
        <taxon>Megaviricetes</taxon>
        <taxon>Imitervirales</taxon>
        <taxon>Mimiviridae</taxon>
        <taxon>Megamimivirinae</taxon>
        <taxon>Mimivirus</taxon>
        <taxon>Mimivirus bradfordmassiliense</taxon>
    </lineage>
</organism>
<accession>E3VXN4</accession>
<evidence type="ECO:0000313" key="2">
    <source>
        <dbReference type="EMBL" id="ADO18855.1"/>
    </source>
</evidence>
<proteinExistence type="predicted"/>
<reference evidence="2 3" key="1">
    <citation type="journal article" date="2011" name="Virol. J.">
        <title>Breaking the 1000-gene barrier for Mimivirus using ultra-deep genome and transcriptome sequencing.</title>
        <authorList>
            <person name="Legendre M."/>
            <person name="Santini S."/>
            <person name="Rico A."/>
            <person name="Abergel C."/>
            <person name="Claverie J.M."/>
        </authorList>
    </citation>
    <scope>NUCLEOTIDE SEQUENCE [LARGE SCALE GENOMIC DNA]</scope>
</reference>
<dbReference type="SMR" id="E3VXN4"/>
<keyword evidence="1" id="KW-0812">Transmembrane</keyword>
<evidence type="ECO:0000313" key="3">
    <source>
        <dbReference type="Proteomes" id="UP000201519"/>
    </source>
</evidence>
<name>E3VXN4_MIMIV</name>
<keyword evidence="1" id="KW-0472">Membrane</keyword>
<dbReference type="KEGG" id="vg:9925461"/>
<dbReference type="RefSeq" id="YP_003987331.1">
    <property type="nucleotide sequence ID" value="NC_014649.1"/>
</dbReference>